<feature type="transmembrane region" description="Helical" evidence="1">
    <location>
        <begin position="65"/>
        <end position="86"/>
    </location>
</feature>
<dbReference type="RefSeq" id="WP_355663617.1">
    <property type="nucleotide sequence ID" value="NZ_JBEXRX010000010.1"/>
</dbReference>
<keyword evidence="1" id="KW-0472">Membrane</keyword>
<keyword evidence="1" id="KW-0812">Transmembrane</keyword>
<gene>
    <name evidence="2" type="ORF">ABZ071_06465</name>
</gene>
<comment type="caution">
    <text evidence="2">The sequence shown here is derived from an EMBL/GenBank/DDBJ whole genome shotgun (WGS) entry which is preliminary data.</text>
</comment>
<keyword evidence="1" id="KW-1133">Transmembrane helix</keyword>
<protein>
    <recommendedName>
        <fullName evidence="4">DUF3040 domain-containing protein</fullName>
    </recommendedName>
</protein>
<reference evidence="2 3" key="1">
    <citation type="submission" date="2024-06" db="EMBL/GenBank/DDBJ databases">
        <title>The Natural Products Discovery Center: Release of the First 8490 Sequenced Strains for Exploring Actinobacteria Biosynthetic Diversity.</title>
        <authorList>
            <person name="Kalkreuter E."/>
            <person name="Kautsar S.A."/>
            <person name="Yang D."/>
            <person name="Bader C.D."/>
            <person name="Teijaro C.N."/>
            <person name="Fluegel L."/>
            <person name="Davis C.M."/>
            <person name="Simpson J.R."/>
            <person name="Lauterbach L."/>
            <person name="Steele A.D."/>
            <person name="Gui C."/>
            <person name="Meng S."/>
            <person name="Li G."/>
            <person name="Viehrig K."/>
            <person name="Ye F."/>
            <person name="Su P."/>
            <person name="Kiefer A.F."/>
            <person name="Nichols A."/>
            <person name="Cepeda A.J."/>
            <person name="Yan W."/>
            <person name="Fan B."/>
            <person name="Jiang Y."/>
            <person name="Adhikari A."/>
            <person name="Zheng C.-J."/>
            <person name="Schuster L."/>
            <person name="Cowan T.M."/>
            <person name="Smanski M.J."/>
            <person name="Chevrette M.G."/>
            <person name="De Carvalho L.P.S."/>
            <person name="Shen B."/>
        </authorList>
    </citation>
    <scope>NUCLEOTIDE SEQUENCE [LARGE SCALE GENOMIC DNA]</scope>
    <source>
        <strain evidence="2 3">NPDC006286</strain>
    </source>
</reference>
<evidence type="ECO:0000313" key="3">
    <source>
        <dbReference type="Proteomes" id="UP001550348"/>
    </source>
</evidence>
<proteinExistence type="predicted"/>
<evidence type="ECO:0008006" key="4">
    <source>
        <dbReference type="Google" id="ProtNLM"/>
    </source>
</evidence>
<accession>A0ABV2VFJ3</accession>
<sequence length="126" mass="13483">MVTGPRSARRLTAHRVPAAAPAYRQGGPVVGPQTWEALRPAPRLSVSPPAPLSREQKRGLARRAWGWRALMVAWAALMAAAVWVGLRLAGPASLGCPAVMLAVELALAWCSAVDLRQREAEMRAEG</sequence>
<organism evidence="2 3">
    <name type="scientific">Micromonospora fulviviridis</name>
    <dbReference type="NCBI Taxonomy" id="47860"/>
    <lineage>
        <taxon>Bacteria</taxon>
        <taxon>Bacillati</taxon>
        <taxon>Actinomycetota</taxon>
        <taxon>Actinomycetes</taxon>
        <taxon>Micromonosporales</taxon>
        <taxon>Micromonosporaceae</taxon>
        <taxon>Micromonospora</taxon>
    </lineage>
</organism>
<dbReference type="Proteomes" id="UP001550348">
    <property type="component" value="Unassembled WGS sequence"/>
</dbReference>
<name>A0ABV2VFJ3_9ACTN</name>
<evidence type="ECO:0000313" key="2">
    <source>
        <dbReference type="EMBL" id="MEU0151564.1"/>
    </source>
</evidence>
<evidence type="ECO:0000256" key="1">
    <source>
        <dbReference type="SAM" id="Phobius"/>
    </source>
</evidence>
<feature type="transmembrane region" description="Helical" evidence="1">
    <location>
        <begin position="92"/>
        <end position="113"/>
    </location>
</feature>
<dbReference type="EMBL" id="JBEXRX010000010">
    <property type="protein sequence ID" value="MEU0151564.1"/>
    <property type="molecule type" value="Genomic_DNA"/>
</dbReference>
<keyword evidence="3" id="KW-1185">Reference proteome</keyword>